<sequence>MWARDLVEEQYGSTRSAHVRSRMWTARTSSSFSLGNLLPRFFLSRGMQISN</sequence>
<accession>A0A8T0CXA5</accession>
<comment type="caution">
    <text evidence="1">The sequence shown here is derived from an EMBL/GenBank/DDBJ whole genome shotgun (WGS) entry which is preliminary data.</text>
</comment>
<dbReference type="EMBL" id="MU089518">
    <property type="protein sequence ID" value="KAF7852221.1"/>
    <property type="molecule type" value="Genomic_DNA"/>
</dbReference>
<dbReference type="Gramene" id="rna-gnl|WGS:JABURB|Cocit.L5369.1">
    <property type="protein sequence ID" value="cds-KAF7852221.1"/>
    <property type="gene ID" value="gene-BT93_L5369"/>
</dbReference>
<evidence type="ECO:0000313" key="2">
    <source>
        <dbReference type="Proteomes" id="UP000806378"/>
    </source>
</evidence>
<reference evidence="1" key="1">
    <citation type="submission" date="2020-05" db="EMBL/GenBank/DDBJ databases">
        <title>WGS assembly of Corymbia citriodora subspecies variegata.</title>
        <authorList>
            <person name="Barry K."/>
            <person name="Hundley H."/>
            <person name="Shu S."/>
            <person name="Jenkins J."/>
            <person name="Grimwood J."/>
            <person name="Baten A."/>
        </authorList>
    </citation>
    <scope>NUCLEOTIDE SEQUENCE</scope>
    <source>
        <strain evidence="1">CV2-018</strain>
    </source>
</reference>
<dbReference type="Proteomes" id="UP000806378">
    <property type="component" value="Unassembled WGS sequence"/>
</dbReference>
<name>A0A8T0CXA5_CORYI</name>
<protein>
    <submittedName>
        <fullName evidence="1">Uncharacterized protein</fullName>
    </submittedName>
</protein>
<proteinExistence type="predicted"/>
<dbReference type="AlphaFoldDB" id="A0A8T0CXA5"/>
<evidence type="ECO:0000313" key="1">
    <source>
        <dbReference type="EMBL" id="KAF7852221.1"/>
    </source>
</evidence>
<keyword evidence="2" id="KW-1185">Reference proteome</keyword>
<organism evidence="1 2">
    <name type="scientific">Corymbia citriodora subsp. variegata</name>
    <dbReference type="NCBI Taxonomy" id="360336"/>
    <lineage>
        <taxon>Eukaryota</taxon>
        <taxon>Viridiplantae</taxon>
        <taxon>Streptophyta</taxon>
        <taxon>Embryophyta</taxon>
        <taxon>Tracheophyta</taxon>
        <taxon>Spermatophyta</taxon>
        <taxon>Magnoliopsida</taxon>
        <taxon>eudicotyledons</taxon>
        <taxon>Gunneridae</taxon>
        <taxon>Pentapetalae</taxon>
        <taxon>rosids</taxon>
        <taxon>malvids</taxon>
        <taxon>Myrtales</taxon>
        <taxon>Myrtaceae</taxon>
        <taxon>Myrtoideae</taxon>
        <taxon>Eucalypteae</taxon>
        <taxon>Corymbia</taxon>
    </lineage>
</organism>
<gene>
    <name evidence="1" type="ORF">BT93_L5369</name>
</gene>